<keyword evidence="1 7" id="KW-0808">Transferase</keyword>
<dbReference type="SMART" id="SM00252">
    <property type="entry name" value="SH2"/>
    <property type="match status" value="1"/>
</dbReference>
<evidence type="ECO:0000256" key="8">
    <source>
        <dbReference type="SAM" id="MobiDB-lite"/>
    </source>
</evidence>
<organism evidence="11 12">
    <name type="scientific">Trichostrongylus colubriformis</name>
    <name type="common">Black scour worm</name>
    <dbReference type="NCBI Taxonomy" id="6319"/>
    <lineage>
        <taxon>Eukaryota</taxon>
        <taxon>Metazoa</taxon>
        <taxon>Ecdysozoa</taxon>
        <taxon>Nematoda</taxon>
        <taxon>Chromadorea</taxon>
        <taxon>Rhabditida</taxon>
        <taxon>Rhabditina</taxon>
        <taxon>Rhabditomorpha</taxon>
        <taxon>Strongyloidea</taxon>
        <taxon>Trichostrongylidae</taxon>
        <taxon>Trichostrongylus</taxon>
    </lineage>
</organism>
<protein>
    <recommendedName>
        <fullName evidence="7">Tyrosine-protein kinase</fullName>
        <ecNumber evidence="7">2.7.10.2</ecNumber>
    </recommendedName>
</protein>
<dbReference type="GO" id="GO:0004715">
    <property type="term" value="F:non-membrane spanning protein tyrosine kinase activity"/>
    <property type="evidence" value="ECO:0007669"/>
    <property type="project" value="UniProtKB-EC"/>
</dbReference>
<dbReference type="InterPro" id="IPR011009">
    <property type="entry name" value="Kinase-like_dom_sf"/>
</dbReference>
<dbReference type="Proteomes" id="UP001331761">
    <property type="component" value="Unassembled WGS sequence"/>
</dbReference>
<keyword evidence="2 7" id="KW-0547">Nucleotide-binding</keyword>
<evidence type="ECO:0000313" key="12">
    <source>
        <dbReference type="Proteomes" id="UP001331761"/>
    </source>
</evidence>
<keyword evidence="4 7" id="KW-0067">ATP-binding</keyword>
<dbReference type="SUPFAM" id="SSF55550">
    <property type="entry name" value="SH2 domain"/>
    <property type="match status" value="1"/>
</dbReference>
<evidence type="ECO:0000313" key="11">
    <source>
        <dbReference type="EMBL" id="KAK5969688.1"/>
    </source>
</evidence>
<keyword evidence="6" id="KW-0727">SH2 domain</keyword>
<feature type="region of interest" description="Disordered" evidence="8">
    <location>
        <begin position="1"/>
        <end position="59"/>
    </location>
</feature>
<feature type="domain" description="SH2" evidence="9">
    <location>
        <begin position="105"/>
        <end position="200"/>
    </location>
</feature>
<evidence type="ECO:0000256" key="3">
    <source>
        <dbReference type="ARBA" id="ARBA00022777"/>
    </source>
</evidence>
<dbReference type="Pfam" id="PF07714">
    <property type="entry name" value="PK_Tyr_Ser-Thr"/>
    <property type="match status" value="1"/>
</dbReference>
<keyword evidence="3 7" id="KW-0418">Kinase</keyword>
<dbReference type="SUPFAM" id="SSF56112">
    <property type="entry name" value="Protein kinase-like (PK-like)"/>
    <property type="match status" value="1"/>
</dbReference>
<dbReference type="PANTHER" id="PTHR24418">
    <property type="entry name" value="TYROSINE-PROTEIN KINASE"/>
    <property type="match status" value="1"/>
</dbReference>
<feature type="compositionally biased region" description="Basic residues" evidence="8">
    <location>
        <begin position="509"/>
        <end position="518"/>
    </location>
</feature>
<dbReference type="Gene3D" id="1.10.510.10">
    <property type="entry name" value="Transferase(Phosphotransferase) domain 1"/>
    <property type="match status" value="1"/>
</dbReference>
<comment type="caution">
    <text evidence="11">The sequence shown here is derived from an EMBL/GenBank/DDBJ whole genome shotgun (WGS) entry which is preliminary data.</text>
</comment>
<evidence type="ECO:0000256" key="4">
    <source>
        <dbReference type="ARBA" id="ARBA00022840"/>
    </source>
</evidence>
<accession>A0AAN8FDY8</accession>
<proteinExistence type="inferred from homology"/>
<feature type="compositionally biased region" description="Basic and acidic residues" evidence="8">
    <location>
        <begin position="13"/>
        <end position="27"/>
    </location>
</feature>
<feature type="domain" description="Protein kinase" evidence="10">
    <location>
        <begin position="212"/>
        <end position="469"/>
    </location>
</feature>
<comment type="similarity">
    <text evidence="7">Belongs to the protein kinase superfamily. Tyr protein kinase family.</text>
</comment>
<dbReference type="Gene3D" id="3.30.200.20">
    <property type="entry name" value="Phosphorylase Kinase, domain 1"/>
    <property type="match status" value="1"/>
</dbReference>
<evidence type="ECO:0000256" key="1">
    <source>
        <dbReference type="ARBA" id="ARBA00022679"/>
    </source>
</evidence>
<evidence type="ECO:0000256" key="2">
    <source>
        <dbReference type="ARBA" id="ARBA00022741"/>
    </source>
</evidence>
<dbReference type="PROSITE" id="PS50001">
    <property type="entry name" value="SH2"/>
    <property type="match status" value="1"/>
</dbReference>
<comment type="catalytic activity">
    <reaction evidence="7">
        <text>L-tyrosyl-[protein] + ATP = O-phospho-L-tyrosyl-[protein] + ADP + H(+)</text>
        <dbReference type="Rhea" id="RHEA:10596"/>
        <dbReference type="Rhea" id="RHEA-COMP:10136"/>
        <dbReference type="Rhea" id="RHEA-COMP:20101"/>
        <dbReference type="ChEBI" id="CHEBI:15378"/>
        <dbReference type="ChEBI" id="CHEBI:30616"/>
        <dbReference type="ChEBI" id="CHEBI:46858"/>
        <dbReference type="ChEBI" id="CHEBI:61978"/>
        <dbReference type="ChEBI" id="CHEBI:456216"/>
        <dbReference type="EC" id="2.7.10.2"/>
    </reaction>
</comment>
<dbReference type="Gene3D" id="3.30.505.10">
    <property type="entry name" value="SH2 domain"/>
    <property type="match status" value="1"/>
</dbReference>
<dbReference type="InterPro" id="IPR050198">
    <property type="entry name" value="Non-receptor_tyrosine_kinases"/>
</dbReference>
<evidence type="ECO:0000259" key="10">
    <source>
        <dbReference type="PROSITE" id="PS50011"/>
    </source>
</evidence>
<dbReference type="PRINTS" id="PR00109">
    <property type="entry name" value="TYRKINASE"/>
</dbReference>
<dbReference type="PROSITE" id="PS50011">
    <property type="entry name" value="PROTEIN_KINASE_DOM"/>
    <property type="match status" value="1"/>
</dbReference>
<feature type="region of interest" description="Disordered" evidence="8">
    <location>
        <begin position="477"/>
        <end position="518"/>
    </location>
</feature>
<dbReference type="InterPro" id="IPR000980">
    <property type="entry name" value="SH2"/>
</dbReference>
<evidence type="ECO:0000256" key="7">
    <source>
        <dbReference type="RuleBase" id="RU362096"/>
    </source>
</evidence>
<dbReference type="EMBL" id="WIXE01019863">
    <property type="protein sequence ID" value="KAK5969688.1"/>
    <property type="molecule type" value="Genomic_DNA"/>
</dbReference>
<keyword evidence="5 7" id="KW-0829">Tyrosine-protein kinase</keyword>
<dbReference type="InterPro" id="IPR001245">
    <property type="entry name" value="Ser-Thr/Tyr_kinase_cat_dom"/>
</dbReference>
<sequence length="518" mass="58715">MQATVAVPSEQGTADKIRLDGKDDKNVESGNKVTIQEGRERASWATTEAGKAVNDKNMKDEDGYTIQSSQDDSLQLAIPAAKSNPNSQVDRLLEKALADLEKEEWYHGYLPLEDIIELLTRTGDFLLRGLELEEHKTTACVTVKWGGQVHNYPVQYMERNGAKVFTLDGINNSNDVMILVRFHLSTETPIKDEVCLRRPISRCHWELASDKVKMIQKIGNGTFGEAWWGTMREGPGRPPINIAVELTKLSAENQKFVDEMFEKARLLRQYKHRNIVKFYGVARKSADVVMIVLEFVPGCSLDKFLKQKSDVDIRTKVGYAIDVAAALDYLHSKNCLHRNIACRHCLINVAENLVKLSDFSLSKQTEKYNIPEDEKLPLAWYAPEAILTRVYTAKCDVYSYGIFVWEIFNNADTPFKDVDQKMLKDKISNPSFRPRIDPELPEIAHKVMKACWQADPVKRPAMSQVILFLIQAPPEMLEPPKKAKPRRDHNQTDAETRTPAVVAGSSRSLSKRKKSRAL</sequence>
<evidence type="ECO:0000256" key="5">
    <source>
        <dbReference type="ARBA" id="ARBA00023137"/>
    </source>
</evidence>
<name>A0AAN8FDY8_TRICO</name>
<reference evidence="11 12" key="1">
    <citation type="submission" date="2019-10" db="EMBL/GenBank/DDBJ databases">
        <title>Assembly and Annotation for the nematode Trichostrongylus colubriformis.</title>
        <authorList>
            <person name="Martin J."/>
        </authorList>
    </citation>
    <scope>NUCLEOTIDE SEQUENCE [LARGE SCALE GENOMIC DNA]</scope>
    <source>
        <strain evidence="11">G859</strain>
        <tissue evidence="11">Whole worm</tissue>
    </source>
</reference>
<dbReference type="EC" id="2.7.10.2" evidence="7"/>
<feature type="non-terminal residue" evidence="11">
    <location>
        <position position="518"/>
    </location>
</feature>
<dbReference type="InterPro" id="IPR036860">
    <property type="entry name" value="SH2_dom_sf"/>
</dbReference>
<evidence type="ECO:0000259" key="9">
    <source>
        <dbReference type="PROSITE" id="PS50001"/>
    </source>
</evidence>
<dbReference type="AlphaFoldDB" id="A0AAN8FDY8"/>
<keyword evidence="12" id="KW-1185">Reference proteome</keyword>
<dbReference type="GO" id="GO:0005524">
    <property type="term" value="F:ATP binding"/>
    <property type="evidence" value="ECO:0007669"/>
    <property type="project" value="UniProtKB-KW"/>
</dbReference>
<evidence type="ECO:0000256" key="6">
    <source>
        <dbReference type="PROSITE-ProRule" id="PRU00191"/>
    </source>
</evidence>
<dbReference type="InterPro" id="IPR000719">
    <property type="entry name" value="Prot_kinase_dom"/>
</dbReference>
<gene>
    <name evidence="11" type="ORF">GCK32_011733</name>
</gene>